<reference evidence="3 4" key="1">
    <citation type="submission" date="2016-10" db="EMBL/GenBank/DDBJ databases">
        <authorList>
            <person name="Varghese N."/>
            <person name="Submissions S."/>
        </authorList>
    </citation>
    <scope>NUCLEOTIDE SEQUENCE [LARGE SCALE GENOMIC DNA]</scope>
    <source>
        <strain evidence="4">DSM 19823 / KCTC 23066 / CCTCC M 208030 / D25</strain>
    </source>
</reference>
<dbReference type="EMBL" id="FOFY01000010">
    <property type="protein sequence ID" value="SER15817.1"/>
    <property type="molecule type" value="Genomic_DNA"/>
</dbReference>
<evidence type="ECO:0000259" key="1">
    <source>
        <dbReference type="Pfam" id="PF06250"/>
    </source>
</evidence>
<proteinExistence type="predicted"/>
<dbReference type="GO" id="GO:0004519">
    <property type="term" value="F:endonuclease activity"/>
    <property type="evidence" value="ECO:0007669"/>
    <property type="project" value="UniProtKB-KW"/>
</dbReference>
<evidence type="ECO:0000259" key="2">
    <source>
        <dbReference type="Pfam" id="PF17761"/>
    </source>
</evidence>
<organism evidence="3 4">
    <name type="scientific">Myroides profundi</name>
    <dbReference type="NCBI Taxonomy" id="480520"/>
    <lineage>
        <taxon>Bacteria</taxon>
        <taxon>Pseudomonadati</taxon>
        <taxon>Bacteroidota</taxon>
        <taxon>Flavobacteriia</taxon>
        <taxon>Flavobacteriales</taxon>
        <taxon>Flavobacteriaceae</taxon>
        <taxon>Myroides</taxon>
    </lineage>
</organism>
<evidence type="ECO:0000313" key="4">
    <source>
        <dbReference type="Proteomes" id="UP000183496"/>
    </source>
</evidence>
<dbReference type="InterPro" id="IPR041527">
    <property type="entry name" value="YhcG_N"/>
</dbReference>
<dbReference type="AlphaFoldDB" id="A0AAJ4W589"/>
<dbReference type="InterPro" id="IPR053148">
    <property type="entry name" value="PD-DEXK-like_domain"/>
</dbReference>
<feature type="domain" description="YhcG N-terminal" evidence="2">
    <location>
        <begin position="120"/>
        <end position="176"/>
    </location>
</feature>
<dbReference type="Pfam" id="PF17761">
    <property type="entry name" value="DUF1016_N"/>
    <property type="match status" value="2"/>
</dbReference>
<keyword evidence="3" id="KW-0540">Nuclease</keyword>
<keyword evidence="3" id="KW-0255">Endonuclease</keyword>
<dbReference type="RefSeq" id="WP_041890098.1">
    <property type="nucleotide sequence ID" value="NZ_CP010817.1"/>
</dbReference>
<keyword evidence="4" id="KW-1185">Reference proteome</keyword>
<dbReference type="Proteomes" id="UP000183496">
    <property type="component" value="Unassembled WGS sequence"/>
</dbReference>
<name>A0AAJ4W589_MYRPR</name>
<dbReference type="PANTHER" id="PTHR30547:SF5">
    <property type="entry name" value="NUCLEASE YHCG-RELATED"/>
    <property type="match status" value="1"/>
</dbReference>
<dbReference type="InterPro" id="IPR009362">
    <property type="entry name" value="YhcG_C"/>
</dbReference>
<feature type="domain" description="YhcG N-terminal" evidence="2">
    <location>
        <begin position="7"/>
        <end position="100"/>
    </location>
</feature>
<sequence>MEHHFTDIIQIIKQSQNNAVKAVNVELINLYWNIGYYISHKLSTSDWGDKTVNDLAGYIQEHNPELKGFNKRSLYRMIQFYETYCDSIIVSSVGTQLQHTDLEPVTPTSPKIASAHLFPQNIKKTMLVQLSWTHHRTIFSRCKSKDEREFYIQLCVKEKYSVRDLERQINSSIYERTMLNSKSYFPSINNLSQDINAVFKDSYIFDFLQLPDSHNESDLQKGLITQMKKLILELGKDFLFIEQEYKVQVGNSDFYIDLLFYHRALQCLIAFELKADKFRPEHIGQLELYLEALDRNVKRDNENPSIGILLCKDKDVEVVEYSMSRSLSPTMVAEYKMQLPDKNILQNKLKELFCKHS</sequence>
<accession>A0AAJ4W589</accession>
<evidence type="ECO:0000313" key="3">
    <source>
        <dbReference type="EMBL" id="SER15817.1"/>
    </source>
</evidence>
<dbReference type="Gene3D" id="3.40.1350.10">
    <property type="match status" value="1"/>
</dbReference>
<dbReference type="Pfam" id="PF06250">
    <property type="entry name" value="YhcG_C"/>
    <property type="match status" value="1"/>
</dbReference>
<keyword evidence="3" id="KW-0378">Hydrolase</keyword>
<gene>
    <name evidence="3" type="ORF">SAMN04488089_11033</name>
</gene>
<dbReference type="KEGG" id="mpw:MPR_1145"/>
<feature type="domain" description="YhcG PDDEXK nuclease" evidence="1">
    <location>
        <begin position="197"/>
        <end position="349"/>
    </location>
</feature>
<dbReference type="GO" id="GO:0003676">
    <property type="term" value="F:nucleic acid binding"/>
    <property type="evidence" value="ECO:0007669"/>
    <property type="project" value="InterPro"/>
</dbReference>
<protein>
    <submittedName>
        <fullName evidence="3">Predicted nuclease of restriction endonuclease-like (RecB) superfamily, DUF1016 family</fullName>
    </submittedName>
</protein>
<comment type="caution">
    <text evidence="3">The sequence shown here is derived from an EMBL/GenBank/DDBJ whole genome shotgun (WGS) entry which is preliminary data.</text>
</comment>
<dbReference type="PANTHER" id="PTHR30547">
    <property type="entry name" value="UNCHARACTERIZED PROTEIN YHCG-RELATED"/>
    <property type="match status" value="1"/>
</dbReference>
<dbReference type="InterPro" id="IPR011856">
    <property type="entry name" value="tRNA_endonuc-like_dom_sf"/>
</dbReference>